<evidence type="ECO:0000313" key="1">
    <source>
        <dbReference type="EMBL" id="KAJ6638665.1"/>
    </source>
</evidence>
<name>A0A9Q0MVH5_9DIPT</name>
<proteinExistence type="predicted"/>
<sequence>MQEDVGVVSRWSVCNKFTLNAHKSLAMVVGPSSDDVTYVPVVREGGSMKQRNLSGTMLTQFQLYEDERPASVQVMFEDLIEKISD</sequence>
<dbReference type="AlphaFoldDB" id="A0A9Q0MVH5"/>
<evidence type="ECO:0000313" key="2">
    <source>
        <dbReference type="Proteomes" id="UP001151699"/>
    </source>
</evidence>
<protein>
    <submittedName>
        <fullName evidence="1">Uncharacterized protein</fullName>
    </submittedName>
</protein>
<reference evidence="1" key="1">
    <citation type="submission" date="2022-07" db="EMBL/GenBank/DDBJ databases">
        <authorList>
            <person name="Trinca V."/>
            <person name="Uliana J.V.C."/>
            <person name="Torres T.T."/>
            <person name="Ward R.J."/>
            <person name="Monesi N."/>
        </authorList>
    </citation>
    <scope>NUCLEOTIDE SEQUENCE</scope>
    <source>
        <strain evidence="1">HSMRA1968</strain>
        <tissue evidence="1">Whole embryos</tissue>
    </source>
</reference>
<keyword evidence="2" id="KW-1185">Reference proteome</keyword>
<accession>A0A9Q0MVH5</accession>
<gene>
    <name evidence="1" type="ORF">Bhyg_11402</name>
</gene>
<dbReference type="EMBL" id="WJQU01000003">
    <property type="protein sequence ID" value="KAJ6638665.1"/>
    <property type="molecule type" value="Genomic_DNA"/>
</dbReference>
<organism evidence="1 2">
    <name type="scientific">Pseudolycoriella hygida</name>
    <dbReference type="NCBI Taxonomy" id="35572"/>
    <lineage>
        <taxon>Eukaryota</taxon>
        <taxon>Metazoa</taxon>
        <taxon>Ecdysozoa</taxon>
        <taxon>Arthropoda</taxon>
        <taxon>Hexapoda</taxon>
        <taxon>Insecta</taxon>
        <taxon>Pterygota</taxon>
        <taxon>Neoptera</taxon>
        <taxon>Endopterygota</taxon>
        <taxon>Diptera</taxon>
        <taxon>Nematocera</taxon>
        <taxon>Sciaroidea</taxon>
        <taxon>Sciaridae</taxon>
        <taxon>Pseudolycoriella</taxon>
    </lineage>
</organism>
<comment type="caution">
    <text evidence="1">The sequence shown here is derived from an EMBL/GenBank/DDBJ whole genome shotgun (WGS) entry which is preliminary data.</text>
</comment>
<dbReference type="Proteomes" id="UP001151699">
    <property type="component" value="Chromosome X"/>
</dbReference>